<dbReference type="EMBL" id="WLCI01000018">
    <property type="protein sequence ID" value="MTB96814.1"/>
    <property type="molecule type" value="Genomic_DNA"/>
</dbReference>
<keyword evidence="2" id="KW-1185">Reference proteome</keyword>
<dbReference type="RefSeq" id="WP_171897074.1">
    <property type="nucleotide sequence ID" value="NZ_CP053660.1"/>
</dbReference>
<name>A0A6I3JF35_9ACTN</name>
<organism evidence="1 2">
    <name type="scientific">Nocardioides marmotae</name>
    <dbReference type="NCBI Taxonomy" id="2663857"/>
    <lineage>
        <taxon>Bacteria</taxon>
        <taxon>Bacillati</taxon>
        <taxon>Actinomycetota</taxon>
        <taxon>Actinomycetes</taxon>
        <taxon>Propionibacteriales</taxon>
        <taxon>Nocardioidaceae</taxon>
        <taxon>Nocardioides</taxon>
    </lineage>
</organism>
<reference evidence="1 2" key="1">
    <citation type="submission" date="2019-10" db="EMBL/GenBank/DDBJ databases">
        <title>Nocardioides novel species isolated from the excrement of Marmot.</title>
        <authorList>
            <person name="Zhang G."/>
        </authorList>
    </citation>
    <scope>NUCLEOTIDE SEQUENCE [LARGE SCALE GENOMIC DNA]</scope>
    <source>
        <strain evidence="2">zg-579</strain>
    </source>
</reference>
<evidence type="ECO:0000313" key="2">
    <source>
        <dbReference type="Proteomes" id="UP000433406"/>
    </source>
</evidence>
<dbReference type="Proteomes" id="UP000433406">
    <property type="component" value="Unassembled WGS sequence"/>
</dbReference>
<gene>
    <name evidence="1" type="ORF">GGQ22_17195</name>
</gene>
<proteinExistence type="predicted"/>
<evidence type="ECO:0000313" key="1">
    <source>
        <dbReference type="EMBL" id="MTB96814.1"/>
    </source>
</evidence>
<accession>A0A6I3JF35</accession>
<protein>
    <submittedName>
        <fullName evidence="1">Peptide methionine sulfoxide reductase</fullName>
    </submittedName>
</protein>
<sequence length="84" mass="9100">MSAPDLPALFDRLPEGWSEVTWAGRSYGVTRVVRLGGRQQSVYAEELGGPHVVSANLYLTTAGPLLKPCEMPADVVLAFLVGWE</sequence>
<comment type="caution">
    <text evidence="1">The sequence shown here is derived from an EMBL/GenBank/DDBJ whole genome shotgun (WGS) entry which is preliminary data.</text>
</comment>
<dbReference type="AlphaFoldDB" id="A0A6I3JF35"/>